<evidence type="ECO:0000256" key="2">
    <source>
        <dbReference type="ARBA" id="ARBA00023002"/>
    </source>
</evidence>
<comment type="similarity">
    <text evidence="1">Belongs to the Gfo/Idh/MocA family.</text>
</comment>
<dbReference type="RefSeq" id="WP_139516462.1">
    <property type="nucleotide sequence ID" value="NZ_CP040896.1"/>
</dbReference>
<keyword evidence="6" id="KW-1185">Reference proteome</keyword>
<dbReference type="PROSITE" id="PS51318">
    <property type="entry name" value="TAT"/>
    <property type="match status" value="1"/>
</dbReference>
<accession>A0A5B8A1W1</accession>
<dbReference type="OrthoDB" id="9795543at2"/>
<dbReference type="InterPro" id="IPR036291">
    <property type="entry name" value="NAD(P)-bd_dom_sf"/>
</dbReference>
<dbReference type="InterPro" id="IPR000683">
    <property type="entry name" value="Gfo/Idh/MocA-like_OxRdtase_N"/>
</dbReference>
<evidence type="ECO:0000313" key="6">
    <source>
        <dbReference type="Proteomes" id="UP000305398"/>
    </source>
</evidence>
<sequence length="401" mass="44435">MHKLQDTTNYKSRYYASRREFLRNLSLGLGAAFVSLPTLAEALPGLNKTQLGPASREALQTGRKLGIALVGLGGYSTGELAPALLETKLCRLAGIVTGTPSKAEQWKKQYNIPDKNIYNYETFDRIADNPDIDIVYVVLPNALHADFVVRAAKAGKHVICEKPMATSAADCRRMIEACKKAGKKLGIGYRLHTEPHNLEMMRLGQKEVYDPVKRIIADNGFTMGNNRPWRIQKKLSGGGPLMDMGIYCVQGALYTKGQIPVSVTAQYAKKQRPEQFNEVEEAISWQFRFQDGSVADCRTSYVENMSQLRAEAAKGWFELKPAFGYGGLQGKTSQGPMNVPNINQQARQMDDFADCVLHNKPTRVPGEMGLRDVQLLEAIYRAADTATRISTKDVVAVLDKV</sequence>
<reference evidence="5 6" key="1">
    <citation type="submission" date="2019-06" db="EMBL/GenBank/DDBJ databases">
        <authorList>
            <person name="Srinivasan S."/>
        </authorList>
    </citation>
    <scope>NUCLEOTIDE SEQUENCE [LARGE SCALE GENOMIC DNA]</scope>
    <source>
        <strain evidence="5 6">17J68-5</strain>
    </source>
</reference>
<dbReference type="SUPFAM" id="SSF51735">
    <property type="entry name" value="NAD(P)-binding Rossmann-fold domains"/>
    <property type="match status" value="1"/>
</dbReference>
<dbReference type="PRINTS" id="PR01775">
    <property type="entry name" value="GLFROXRDTASE"/>
</dbReference>
<dbReference type="EMBL" id="CP040896">
    <property type="protein sequence ID" value="QDA61288.1"/>
    <property type="molecule type" value="Genomic_DNA"/>
</dbReference>
<dbReference type="PANTHER" id="PTHR22604:SF105">
    <property type="entry name" value="TRANS-1,2-DIHYDROBENZENE-1,2-DIOL DEHYDROGENASE"/>
    <property type="match status" value="1"/>
</dbReference>
<evidence type="ECO:0000259" key="4">
    <source>
        <dbReference type="Pfam" id="PF22725"/>
    </source>
</evidence>
<gene>
    <name evidence="5" type="ORF">FHG12_14835</name>
</gene>
<dbReference type="Pfam" id="PF22725">
    <property type="entry name" value="GFO_IDH_MocA_C3"/>
    <property type="match status" value="1"/>
</dbReference>
<name>A0A5B8A1W1_9BACT</name>
<feature type="domain" description="Gfo/Idh/MocA-like oxidoreductase N-terminal" evidence="3">
    <location>
        <begin position="66"/>
        <end position="189"/>
    </location>
</feature>
<dbReference type="InterPro" id="IPR006311">
    <property type="entry name" value="TAT_signal"/>
</dbReference>
<dbReference type="SUPFAM" id="SSF55347">
    <property type="entry name" value="Glyceraldehyde-3-phosphate dehydrogenase-like, C-terminal domain"/>
    <property type="match status" value="1"/>
</dbReference>
<dbReference type="InterPro" id="IPR055170">
    <property type="entry name" value="GFO_IDH_MocA-like_dom"/>
</dbReference>
<keyword evidence="2" id="KW-0560">Oxidoreductase</keyword>
<feature type="domain" description="GFO/IDH/MocA-like oxidoreductase" evidence="4">
    <location>
        <begin position="222"/>
        <end position="310"/>
    </location>
</feature>
<dbReference type="Gene3D" id="3.40.50.720">
    <property type="entry name" value="NAD(P)-binding Rossmann-like Domain"/>
    <property type="match status" value="1"/>
</dbReference>
<dbReference type="GO" id="GO:0000166">
    <property type="term" value="F:nucleotide binding"/>
    <property type="evidence" value="ECO:0007669"/>
    <property type="project" value="InterPro"/>
</dbReference>
<proteinExistence type="inferred from homology"/>
<dbReference type="PANTHER" id="PTHR22604">
    <property type="entry name" value="OXIDOREDUCTASES"/>
    <property type="match status" value="1"/>
</dbReference>
<dbReference type="InterPro" id="IPR050984">
    <property type="entry name" value="Gfo/Idh/MocA_domain"/>
</dbReference>
<dbReference type="InterPro" id="IPR008354">
    <property type="entry name" value="Glc-Fru_OxRdtase_bac"/>
</dbReference>
<organism evidence="5 6">
    <name type="scientific">Hymenobacter jejuensis</name>
    <dbReference type="NCBI Taxonomy" id="2502781"/>
    <lineage>
        <taxon>Bacteria</taxon>
        <taxon>Pseudomonadati</taxon>
        <taxon>Bacteroidota</taxon>
        <taxon>Cytophagia</taxon>
        <taxon>Cytophagales</taxon>
        <taxon>Hymenobacteraceae</taxon>
        <taxon>Hymenobacter</taxon>
    </lineage>
</organism>
<dbReference type="AlphaFoldDB" id="A0A5B8A1W1"/>
<dbReference type="Proteomes" id="UP000305398">
    <property type="component" value="Chromosome"/>
</dbReference>
<evidence type="ECO:0000256" key="1">
    <source>
        <dbReference type="ARBA" id="ARBA00010928"/>
    </source>
</evidence>
<dbReference type="Gene3D" id="3.30.360.10">
    <property type="entry name" value="Dihydrodipicolinate Reductase, domain 2"/>
    <property type="match status" value="1"/>
</dbReference>
<dbReference type="KEGG" id="hyj:FHG12_14835"/>
<protein>
    <submittedName>
        <fullName evidence="5">Gfo/Idh/MocA family oxidoreductase</fullName>
    </submittedName>
</protein>
<evidence type="ECO:0000313" key="5">
    <source>
        <dbReference type="EMBL" id="QDA61288.1"/>
    </source>
</evidence>
<dbReference type="Pfam" id="PF01408">
    <property type="entry name" value="GFO_IDH_MocA"/>
    <property type="match status" value="1"/>
</dbReference>
<dbReference type="GO" id="GO:0016491">
    <property type="term" value="F:oxidoreductase activity"/>
    <property type="evidence" value="ECO:0007669"/>
    <property type="project" value="UniProtKB-KW"/>
</dbReference>
<evidence type="ECO:0000259" key="3">
    <source>
        <dbReference type="Pfam" id="PF01408"/>
    </source>
</evidence>